<dbReference type="SMART" id="SM00487">
    <property type="entry name" value="DEXDc"/>
    <property type="match status" value="1"/>
</dbReference>
<reference evidence="11" key="1">
    <citation type="submission" date="2020-10" db="EMBL/GenBank/DDBJ databases">
        <authorList>
            <person name="Gilroy R."/>
        </authorList>
    </citation>
    <scope>NUCLEOTIDE SEQUENCE</scope>
    <source>
        <strain evidence="11">ChiGjej1B1-22543</strain>
    </source>
</reference>
<evidence type="ECO:0000259" key="9">
    <source>
        <dbReference type="PROSITE" id="PS51192"/>
    </source>
</evidence>
<name>A0A9D1S2U2_9FIRM</name>
<evidence type="ECO:0000256" key="1">
    <source>
        <dbReference type="ARBA" id="ARBA00022741"/>
    </source>
</evidence>
<dbReference type="InterPro" id="IPR047112">
    <property type="entry name" value="RecG/Mfd"/>
</dbReference>
<sequence length="663" mass="73830">MKLTSSKKLSALLSQMGIYSTLDVINHLPRRYETFFYSPVEELRHLEHGQRAVILGKIITPVRAVRFGRMSAARFYISSLGMDFAVCAYNRAYLGTSFKEDDLVTISATYDAKRHELSLISIKKGEIDENHRIVPIYSLPADYPNHLFADLVKKSLLSLKGEIYEHIPEIFRRKYRLISREDAYWRCHFPRSKEDVNAGRRVLKYEEALRFTLHNLLIKRQNKALTKGQSVPIDLAKVESFVSSLPYKLTGDQKKACGECIKDMDDRSLMTRLLQGDVGTGKTLVAAVLSYANFTRGCQTAIMAPTESLARQHLDYFSSLLGKTGMNIALLTGSTDRQERKRILSDLKDGTIDLLIGTHALFGEGVIYPNLGLAIIDEQHKFGVNQRARLLGKGEKADLLLMSATPIPRTLSLTLYGDIDVSTLSEFPFKARKVTIKVVPENLSRAVATLKKTLQRGKQAYVIAPRIEGEGNLGAIRVFASLDQDLPGKCVLLHGSMDEGEKLAALSEFKSGERPILVATSIVEVGIDVKSADTMLIFGPTHFSLSSLHQLRGRIGRDGSEAYFYMLISAPTEEEKEKLSVLVNSNDGFEIAEADLRLRGPGTISGTKQSGFPEFAFASIATDLRMFECARQDASYILEHEADPQFAYLLQEARKSSQGISLA</sequence>
<proteinExistence type="predicted"/>
<evidence type="ECO:0000313" key="11">
    <source>
        <dbReference type="EMBL" id="HIU44812.1"/>
    </source>
</evidence>
<dbReference type="SUPFAM" id="SSF52540">
    <property type="entry name" value="P-loop containing nucleoside triphosphate hydrolases"/>
    <property type="match status" value="2"/>
</dbReference>
<keyword evidence="4 11" id="KW-0347">Helicase</keyword>
<comment type="caution">
    <text evidence="11">The sequence shown here is derived from an EMBL/GenBank/DDBJ whole genome shotgun (WGS) entry which is preliminary data.</text>
</comment>
<keyword evidence="1" id="KW-0547">Nucleotide-binding</keyword>
<dbReference type="GO" id="GO:0003678">
    <property type="term" value="F:DNA helicase activity"/>
    <property type="evidence" value="ECO:0007669"/>
    <property type="project" value="TreeGrafter"/>
</dbReference>
<evidence type="ECO:0000256" key="5">
    <source>
        <dbReference type="ARBA" id="ARBA00022840"/>
    </source>
</evidence>
<dbReference type="Proteomes" id="UP000824070">
    <property type="component" value="Unassembled WGS sequence"/>
</dbReference>
<dbReference type="PANTHER" id="PTHR47964:SF1">
    <property type="entry name" value="ATP-DEPENDENT DNA HELICASE HOMOLOG RECG, CHLOROPLASTIC"/>
    <property type="match status" value="1"/>
</dbReference>
<feature type="domain" description="Helicase C-terminal" evidence="10">
    <location>
        <begin position="442"/>
        <end position="602"/>
    </location>
</feature>
<dbReference type="GO" id="GO:0005524">
    <property type="term" value="F:ATP binding"/>
    <property type="evidence" value="ECO:0007669"/>
    <property type="project" value="UniProtKB-KW"/>
</dbReference>
<dbReference type="InterPro" id="IPR011545">
    <property type="entry name" value="DEAD/DEAH_box_helicase_dom"/>
</dbReference>
<evidence type="ECO:0000256" key="7">
    <source>
        <dbReference type="ARBA" id="ARBA00023204"/>
    </source>
</evidence>
<dbReference type="PROSITE" id="PS51192">
    <property type="entry name" value="HELICASE_ATP_BIND_1"/>
    <property type="match status" value="1"/>
</dbReference>
<evidence type="ECO:0000313" key="12">
    <source>
        <dbReference type="Proteomes" id="UP000824070"/>
    </source>
</evidence>
<keyword evidence="5" id="KW-0067">ATP-binding</keyword>
<dbReference type="EMBL" id="DVMV01000008">
    <property type="protein sequence ID" value="HIU44812.1"/>
    <property type="molecule type" value="Genomic_DNA"/>
</dbReference>
<dbReference type="Pfam" id="PF00270">
    <property type="entry name" value="DEAD"/>
    <property type="match status" value="1"/>
</dbReference>
<dbReference type="PANTHER" id="PTHR47964">
    <property type="entry name" value="ATP-DEPENDENT DNA HELICASE HOMOLOG RECG, CHLOROPLASTIC"/>
    <property type="match status" value="1"/>
</dbReference>
<evidence type="ECO:0000256" key="6">
    <source>
        <dbReference type="ARBA" id="ARBA00023125"/>
    </source>
</evidence>
<dbReference type="InterPro" id="IPR027417">
    <property type="entry name" value="P-loop_NTPase"/>
</dbReference>
<keyword evidence="2" id="KW-0227">DNA damage</keyword>
<dbReference type="InterPro" id="IPR033454">
    <property type="entry name" value="RecG_wedge"/>
</dbReference>
<gene>
    <name evidence="11" type="ORF">IAC52_00730</name>
</gene>
<dbReference type="InterPro" id="IPR012340">
    <property type="entry name" value="NA-bd_OB-fold"/>
</dbReference>
<dbReference type="Gene3D" id="3.40.50.300">
    <property type="entry name" value="P-loop containing nucleotide triphosphate hydrolases"/>
    <property type="match status" value="2"/>
</dbReference>
<feature type="domain" description="Helicase ATP-binding" evidence="9">
    <location>
        <begin position="263"/>
        <end position="424"/>
    </location>
</feature>
<protein>
    <recommendedName>
        <fullName evidence="8">Probable DNA 3'-5' helicase RecG</fullName>
    </recommendedName>
</protein>
<dbReference type="InterPro" id="IPR045562">
    <property type="entry name" value="RecG_dom3_C"/>
</dbReference>
<accession>A0A9D1S2U2</accession>
<organism evidence="11 12">
    <name type="scientific">Candidatus Alloenteromonas pullicola</name>
    <dbReference type="NCBI Taxonomy" id="2840784"/>
    <lineage>
        <taxon>Bacteria</taxon>
        <taxon>Bacillati</taxon>
        <taxon>Bacillota</taxon>
        <taxon>Bacillota incertae sedis</taxon>
        <taxon>Candidatus Alloenteromonas</taxon>
    </lineage>
</organism>
<evidence type="ECO:0000256" key="8">
    <source>
        <dbReference type="ARBA" id="ARBA00049819"/>
    </source>
</evidence>
<dbReference type="Pfam" id="PF19833">
    <property type="entry name" value="RecG_dom3_C"/>
    <property type="match status" value="1"/>
</dbReference>
<dbReference type="SMART" id="SM00490">
    <property type="entry name" value="HELICc"/>
    <property type="match status" value="1"/>
</dbReference>
<dbReference type="PROSITE" id="PS51194">
    <property type="entry name" value="HELICASE_CTER"/>
    <property type="match status" value="1"/>
</dbReference>
<evidence type="ECO:0000256" key="3">
    <source>
        <dbReference type="ARBA" id="ARBA00022801"/>
    </source>
</evidence>
<evidence type="ECO:0000256" key="2">
    <source>
        <dbReference type="ARBA" id="ARBA00022763"/>
    </source>
</evidence>
<dbReference type="SUPFAM" id="SSF50249">
    <property type="entry name" value="Nucleic acid-binding proteins"/>
    <property type="match status" value="1"/>
</dbReference>
<keyword evidence="6" id="KW-0238">DNA-binding</keyword>
<reference evidence="11" key="2">
    <citation type="journal article" date="2021" name="PeerJ">
        <title>Extensive microbial diversity within the chicken gut microbiome revealed by metagenomics and culture.</title>
        <authorList>
            <person name="Gilroy R."/>
            <person name="Ravi A."/>
            <person name="Getino M."/>
            <person name="Pursley I."/>
            <person name="Horton D.L."/>
            <person name="Alikhan N.F."/>
            <person name="Baker D."/>
            <person name="Gharbi K."/>
            <person name="Hall N."/>
            <person name="Watson M."/>
            <person name="Adriaenssens E.M."/>
            <person name="Foster-Nyarko E."/>
            <person name="Jarju S."/>
            <person name="Secka A."/>
            <person name="Antonio M."/>
            <person name="Oren A."/>
            <person name="Chaudhuri R.R."/>
            <person name="La Ragione R."/>
            <person name="Hildebrand F."/>
            <person name="Pallen M.J."/>
        </authorList>
    </citation>
    <scope>NUCLEOTIDE SEQUENCE</scope>
    <source>
        <strain evidence="11">ChiGjej1B1-22543</strain>
    </source>
</reference>
<dbReference type="AlphaFoldDB" id="A0A9D1S2U2"/>
<keyword evidence="7" id="KW-0234">DNA repair</keyword>
<dbReference type="Pfam" id="PF17191">
    <property type="entry name" value="RecG_wedge"/>
    <property type="match status" value="1"/>
</dbReference>
<evidence type="ECO:0000259" key="10">
    <source>
        <dbReference type="PROSITE" id="PS51194"/>
    </source>
</evidence>
<dbReference type="GO" id="GO:0016787">
    <property type="term" value="F:hydrolase activity"/>
    <property type="evidence" value="ECO:0007669"/>
    <property type="project" value="UniProtKB-KW"/>
</dbReference>
<dbReference type="GO" id="GO:0006281">
    <property type="term" value="P:DNA repair"/>
    <property type="evidence" value="ECO:0007669"/>
    <property type="project" value="UniProtKB-KW"/>
</dbReference>
<dbReference type="InterPro" id="IPR001650">
    <property type="entry name" value="Helicase_C-like"/>
</dbReference>
<evidence type="ECO:0000256" key="4">
    <source>
        <dbReference type="ARBA" id="ARBA00022806"/>
    </source>
</evidence>
<dbReference type="InterPro" id="IPR014001">
    <property type="entry name" value="Helicase_ATP-bd"/>
</dbReference>
<keyword evidence="3" id="KW-0378">Hydrolase</keyword>
<dbReference type="GO" id="GO:0003677">
    <property type="term" value="F:DNA binding"/>
    <property type="evidence" value="ECO:0007669"/>
    <property type="project" value="UniProtKB-KW"/>
</dbReference>
<dbReference type="Pfam" id="PF00271">
    <property type="entry name" value="Helicase_C"/>
    <property type="match status" value="1"/>
</dbReference>